<keyword evidence="2" id="KW-0328">Glycosyltransferase</keyword>
<dbReference type="Pfam" id="PF13439">
    <property type="entry name" value="Glyco_transf_4"/>
    <property type="match status" value="1"/>
</dbReference>
<keyword evidence="3" id="KW-1185">Reference proteome</keyword>
<dbReference type="RefSeq" id="WP_341875752.1">
    <property type="nucleotide sequence ID" value="NZ_CP121687.1"/>
</dbReference>
<proteinExistence type="predicted"/>
<keyword evidence="2" id="KW-0808">Transferase</keyword>
<name>A0ABZ2Y419_9FIRM</name>
<dbReference type="InterPro" id="IPR028098">
    <property type="entry name" value="Glyco_trans_4-like_N"/>
</dbReference>
<evidence type="ECO:0000313" key="3">
    <source>
        <dbReference type="Proteomes" id="UP001486565"/>
    </source>
</evidence>
<evidence type="ECO:0000313" key="2">
    <source>
        <dbReference type="EMBL" id="WZL68747.1"/>
    </source>
</evidence>
<dbReference type="Gene3D" id="3.40.50.2000">
    <property type="entry name" value="Glycogen Phosphorylase B"/>
    <property type="match status" value="2"/>
</dbReference>
<accession>A0ABZ2Y419</accession>
<dbReference type="PANTHER" id="PTHR12526">
    <property type="entry name" value="GLYCOSYLTRANSFERASE"/>
    <property type="match status" value="1"/>
</dbReference>
<dbReference type="EMBL" id="CP121687">
    <property type="protein sequence ID" value="WZL68747.1"/>
    <property type="molecule type" value="Genomic_DNA"/>
</dbReference>
<reference evidence="2 3" key="1">
    <citation type="submission" date="2023-03" db="EMBL/GenBank/DDBJ databases">
        <title>Novel Species.</title>
        <authorList>
            <person name="Ma S."/>
        </authorList>
    </citation>
    <scope>NUCLEOTIDE SEQUENCE [LARGE SCALE GENOMIC DNA]</scope>
    <source>
        <strain evidence="2 3">LIND6LT2</strain>
    </source>
</reference>
<dbReference type="SUPFAM" id="SSF53756">
    <property type="entry name" value="UDP-Glycosyltransferase/glycogen phosphorylase"/>
    <property type="match status" value="1"/>
</dbReference>
<evidence type="ECO:0000259" key="1">
    <source>
        <dbReference type="Pfam" id="PF13439"/>
    </source>
</evidence>
<dbReference type="EC" id="2.4.-.-" evidence="2"/>
<feature type="domain" description="Glycosyltransferase subfamily 4-like N-terminal" evidence="1">
    <location>
        <begin position="26"/>
        <end position="219"/>
    </location>
</feature>
<dbReference type="Proteomes" id="UP001486565">
    <property type="component" value="Chromosome"/>
</dbReference>
<dbReference type="PANTHER" id="PTHR12526:SF630">
    <property type="entry name" value="GLYCOSYLTRANSFERASE"/>
    <property type="match status" value="1"/>
</dbReference>
<sequence>MMEECAKRRHLLLISYYFAPQNLIAAVRTTKIAKYFVRSGWNVTIITADKCRLGNQRDSTLVCDEMKYMKIIRVKDSNNIIPHLLQRSSFIDEIFRNQGTVEWYWEAKRVLKSHLIKEKFDLVISSYAPMYTHLLAAYAKKMQPSICWIADFRDAYINNITKRNKSNVSSKVCFIMQNYIVRKADRITTVSDGLRKELMRQNRYIKNKMLTITNGYDEEDRRIINDDTNNNSIFTIAYTGTIYHRHSDPSMLFQALKELISEGKIESTKVRFDYCGKDTKGINFLAKHYGIESIMNYYGVVNRKKSMEIQSSSQLLLALAWNKKDSTGILTGKIFEYMLIQKPVISITVGDRPRGELSKLIRRSNLGIACEEKNYKDDLQKLKSFISKNYNEFYEKGEIAFFPDNNILKRYEYAEITSRFIKLYEECFKHKY</sequence>
<protein>
    <submittedName>
        <fullName evidence="2">Glycosyltransferase</fullName>
        <ecNumber evidence="2">2.4.-.-</ecNumber>
    </submittedName>
</protein>
<organism evidence="2 3">
    <name type="scientific">Defluviitalea saccharophila</name>
    <dbReference type="NCBI Taxonomy" id="879970"/>
    <lineage>
        <taxon>Bacteria</taxon>
        <taxon>Bacillati</taxon>
        <taxon>Bacillota</taxon>
        <taxon>Clostridia</taxon>
        <taxon>Lachnospirales</taxon>
        <taxon>Defluviitaleaceae</taxon>
        <taxon>Defluviitalea</taxon>
    </lineage>
</organism>
<dbReference type="GO" id="GO:0016757">
    <property type="term" value="F:glycosyltransferase activity"/>
    <property type="evidence" value="ECO:0007669"/>
    <property type="project" value="UniProtKB-KW"/>
</dbReference>
<gene>
    <name evidence="2" type="ORF">QBE51_07870</name>
</gene>